<dbReference type="AlphaFoldDB" id="A0A967EWW9"/>
<evidence type="ECO:0000256" key="3">
    <source>
        <dbReference type="ARBA" id="ARBA00022801"/>
    </source>
</evidence>
<sequence>MKIRLGLLVFVCLFLPIGLLGGLAPAAAQPEVRAARIGETQERTRFVLELSESVPYRVFTLPDPFRVVVDLPEMAWVVPENRQPKVRGLITGLRFGLFAPGTSRVVLDVSQPSHLQKVFVIPPSDGKPYRLVVDLKQVSREQYFAAAGKAPTGGPGRTTGAAPGKRQSGPTVATSRQPLGAPTAGLVPRLKPKPPSAKPVDARPLIVVDPGHGGVDPGAIGVSGAYEKNIALDYGRALKRALEATGRYRAVLTRDRDVFLKLRERIAFAQKAKGDLFISLHANIHRSGKIRGASVYTLSETASDKEAAAIAAAENAADVLAGVDLTDQTGDVRDILIDLAQRETMNLSKKFANDLVVEVGRDVKLLRNTHRFAGFAVLKSPTIPSVLFEIGYMSNRQEERLLRGKAHRDKVVVSIIRAIDGFFRKQNTANRS</sequence>
<keyword evidence="7" id="KW-1185">Reference proteome</keyword>
<feature type="compositionally biased region" description="Polar residues" evidence="4">
    <location>
        <begin position="168"/>
        <end position="177"/>
    </location>
</feature>
<dbReference type="EMBL" id="JAAQPH010000006">
    <property type="protein sequence ID" value="NIA68778.1"/>
    <property type="molecule type" value="Genomic_DNA"/>
</dbReference>
<proteinExistence type="predicted"/>
<dbReference type="CDD" id="cd02696">
    <property type="entry name" value="MurNAc-LAA"/>
    <property type="match status" value="1"/>
</dbReference>
<dbReference type="InterPro" id="IPR002508">
    <property type="entry name" value="MurNAc-LAA_cat"/>
</dbReference>
<feature type="domain" description="MurNAc-LAA" evidence="5">
    <location>
        <begin position="266"/>
        <end position="420"/>
    </location>
</feature>
<dbReference type="InterPro" id="IPR021731">
    <property type="entry name" value="AMIN_dom"/>
</dbReference>
<protein>
    <recommendedName>
        <fullName evidence="2">N-acetylmuramoyl-L-alanine amidase</fullName>
        <ecNumber evidence="2">3.5.1.28</ecNumber>
    </recommendedName>
</protein>
<reference evidence="6" key="1">
    <citation type="submission" date="2020-03" db="EMBL/GenBank/DDBJ databases">
        <title>Genome of Pelagibius litoralis DSM 21314T.</title>
        <authorList>
            <person name="Wang G."/>
        </authorList>
    </citation>
    <scope>NUCLEOTIDE SEQUENCE</scope>
    <source>
        <strain evidence="6">DSM 21314</strain>
    </source>
</reference>
<dbReference type="GO" id="GO:0009253">
    <property type="term" value="P:peptidoglycan catabolic process"/>
    <property type="evidence" value="ECO:0007669"/>
    <property type="project" value="InterPro"/>
</dbReference>
<dbReference type="InterPro" id="IPR050695">
    <property type="entry name" value="N-acetylmuramoyl_amidase_3"/>
</dbReference>
<evidence type="ECO:0000256" key="1">
    <source>
        <dbReference type="ARBA" id="ARBA00001561"/>
    </source>
</evidence>
<dbReference type="Proteomes" id="UP000761264">
    <property type="component" value="Unassembled WGS sequence"/>
</dbReference>
<evidence type="ECO:0000313" key="7">
    <source>
        <dbReference type="Proteomes" id="UP000761264"/>
    </source>
</evidence>
<accession>A0A967EWW9</accession>
<feature type="region of interest" description="Disordered" evidence="4">
    <location>
        <begin position="147"/>
        <end position="201"/>
    </location>
</feature>
<name>A0A967EWW9_9PROT</name>
<dbReference type="PANTHER" id="PTHR30404">
    <property type="entry name" value="N-ACETYLMURAMOYL-L-ALANINE AMIDASE"/>
    <property type="match status" value="1"/>
</dbReference>
<evidence type="ECO:0000313" key="6">
    <source>
        <dbReference type="EMBL" id="NIA68778.1"/>
    </source>
</evidence>
<dbReference type="EC" id="3.5.1.28" evidence="2"/>
<organism evidence="6 7">
    <name type="scientific">Pelagibius litoralis</name>
    <dbReference type="NCBI Taxonomy" id="374515"/>
    <lineage>
        <taxon>Bacteria</taxon>
        <taxon>Pseudomonadati</taxon>
        <taxon>Pseudomonadota</taxon>
        <taxon>Alphaproteobacteria</taxon>
        <taxon>Rhodospirillales</taxon>
        <taxon>Rhodovibrionaceae</taxon>
        <taxon>Pelagibius</taxon>
    </lineage>
</organism>
<evidence type="ECO:0000256" key="4">
    <source>
        <dbReference type="SAM" id="MobiDB-lite"/>
    </source>
</evidence>
<dbReference type="RefSeq" id="WP_167223736.1">
    <property type="nucleotide sequence ID" value="NZ_JAAQPH010000006.1"/>
</dbReference>
<gene>
    <name evidence="6" type="ORF">HBA54_09260</name>
</gene>
<dbReference type="GO" id="GO:0030288">
    <property type="term" value="C:outer membrane-bounded periplasmic space"/>
    <property type="evidence" value="ECO:0007669"/>
    <property type="project" value="TreeGrafter"/>
</dbReference>
<dbReference type="SMART" id="SM00646">
    <property type="entry name" value="Ami_3"/>
    <property type="match status" value="1"/>
</dbReference>
<dbReference type="SUPFAM" id="SSF53187">
    <property type="entry name" value="Zn-dependent exopeptidases"/>
    <property type="match status" value="1"/>
</dbReference>
<evidence type="ECO:0000256" key="2">
    <source>
        <dbReference type="ARBA" id="ARBA00011901"/>
    </source>
</evidence>
<evidence type="ECO:0000259" key="5">
    <source>
        <dbReference type="SMART" id="SM00646"/>
    </source>
</evidence>
<dbReference type="PANTHER" id="PTHR30404:SF0">
    <property type="entry name" value="N-ACETYLMURAMOYL-L-ALANINE AMIDASE AMIC"/>
    <property type="match status" value="1"/>
</dbReference>
<dbReference type="Gene3D" id="3.40.630.40">
    <property type="entry name" value="Zn-dependent exopeptidases"/>
    <property type="match status" value="1"/>
</dbReference>
<comment type="catalytic activity">
    <reaction evidence="1">
        <text>Hydrolyzes the link between N-acetylmuramoyl residues and L-amino acid residues in certain cell-wall glycopeptides.</text>
        <dbReference type="EC" id="3.5.1.28"/>
    </reaction>
</comment>
<dbReference type="Gene3D" id="2.60.40.3500">
    <property type="match status" value="1"/>
</dbReference>
<dbReference type="Pfam" id="PF01520">
    <property type="entry name" value="Amidase_3"/>
    <property type="match status" value="1"/>
</dbReference>
<comment type="caution">
    <text evidence="6">The sequence shown here is derived from an EMBL/GenBank/DDBJ whole genome shotgun (WGS) entry which is preliminary data.</text>
</comment>
<dbReference type="Pfam" id="PF11741">
    <property type="entry name" value="AMIN"/>
    <property type="match status" value="1"/>
</dbReference>
<dbReference type="GO" id="GO:0008745">
    <property type="term" value="F:N-acetylmuramoyl-L-alanine amidase activity"/>
    <property type="evidence" value="ECO:0007669"/>
    <property type="project" value="UniProtKB-EC"/>
</dbReference>
<keyword evidence="3" id="KW-0378">Hydrolase</keyword>